<feature type="region of interest" description="Disordered" evidence="1">
    <location>
        <begin position="1"/>
        <end position="39"/>
    </location>
</feature>
<sequence>MFHQRSGVIGEWQQQQQPTAGSALLTELRNPAQTPKPQLANGAVTSASLHRISAALHMSCMCYGAIENRRGRAMRWVHGRCMGGARAVHGRCGQRALCERGEQQKC</sequence>
<dbReference type="EMBL" id="JBCEZU010000112">
    <property type="protein sequence ID" value="KAK9528307.1"/>
    <property type="molecule type" value="Genomic_DNA"/>
</dbReference>
<dbReference type="Proteomes" id="UP001488805">
    <property type="component" value="Unassembled WGS sequence"/>
</dbReference>
<name>A0AAW1F165_ZOAVI</name>
<dbReference type="AlphaFoldDB" id="A0AAW1F165"/>
<dbReference type="EMBL" id="JBCEZU010000112">
    <property type="protein sequence ID" value="KAK9528288.1"/>
    <property type="molecule type" value="Genomic_DNA"/>
</dbReference>
<protein>
    <submittedName>
        <fullName evidence="3">Uncharacterized protein</fullName>
    </submittedName>
</protein>
<evidence type="ECO:0000313" key="2">
    <source>
        <dbReference type="EMBL" id="KAK9528288.1"/>
    </source>
</evidence>
<proteinExistence type="predicted"/>
<reference evidence="3 4" key="1">
    <citation type="journal article" date="2024" name="Genome Biol. Evol.">
        <title>Chromosome-level genome assembly of the viviparous eelpout Zoarces viviparus.</title>
        <authorList>
            <person name="Fuhrmann N."/>
            <person name="Brasseur M.V."/>
            <person name="Bakowski C.E."/>
            <person name="Podsiadlowski L."/>
            <person name="Prost S."/>
            <person name="Krehenwinkel H."/>
            <person name="Mayer C."/>
        </authorList>
    </citation>
    <scope>NUCLEOTIDE SEQUENCE [LARGE SCALE GENOMIC DNA]</scope>
    <source>
        <strain evidence="3">NO-MEL_2022_Ind0_liver</strain>
    </source>
</reference>
<accession>A0AAW1F165</accession>
<evidence type="ECO:0000256" key="1">
    <source>
        <dbReference type="SAM" id="MobiDB-lite"/>
    </source>
</evidence>
<evidence type="ECO:0000313" key="3">
    <source>
        <dbReference type="EMBL" id="KAK9528307.1"/>
    </source>
</evidence>
<gene>
    <name evidence="2" type="ORF">VZT92_014760</name>
    <name evidence="3" type="ORF">VZT92_014777</name>
</gene>
<comment type="caution">
    <text evidence="3">The sequence shown here is derived from an EMBL/GenBank/DDBJ whole genome shotgun (WGS) entry which is preliminary data.</text>
</comment>
<organism evidence="3 4">
    <name type="scientific">Zoarces viviparus</name>
    <name type="common">Viviparous eelpout</name>
    <name type="synonym">Blennius viviparus</name>
    <dbReference type="NCBI Taxonomy" id="48416"/>
    <lineage>
        <taxon>Eukaryota</taxon>
        <taxon>Metazoa</taxon>
        <taxon>Chordata</taxon>
        <taxon>Craniata</taxon>
        <taxon>Vertebrata</taxon>
        <taxon>Euteleostomi</taxon>
        <taxon>Actinopterygii</taxon>
        <taxon>Neopterygii</taxon>
        <taxon>Teleostei</taxon>
        <taxon>Neoteleostei</taxon>
        <taxon>Acanthomorphata</taxon>
        <taxon>Eupercaria</taxon>
        <taxon>Perciformes</taxon>
        <taxon>Cottioidei</taxon>
        <taxon>Zoarcales</taxon>
        <taxon>Zoarcidae</taxon>
        <taxon>Zoarcinae</taxon>
        <taxon>Zoarces</taxon>
    </lineage>
</organism>
<evidence type="ECO:0000313" key="4">
    <source>
        <dbReference type="Proteomes" id="UP001488805"/>
    </source>
</evidence>
<keyword evidence="4" id="KW-1185">Reference proteome</keyword>